<dbReference type="Proteomes" id="UP000324143">
    <property type="component" value="Unassembled WGS sequence"/>
</dbReference>
<evidence type="ECO:0000313" key="2">
    <source>
        <dbReference type="EMBL" id="TYB30751.1"/>
    </source>
</evidence>
<dbReference type="AlphaFoldDB" id="A0A5D0MGX5"/>
<proteinExistence type="predicted"/>
<feature type="domain" description="NADPH-dependent FMN reductase-like" evidence="1">
    <location>
        <begin position="6"/>
        <end position="108"/>
    </location>
</feature>
<protein>
    <submittedName>
        <fullName evidence="2">NAD(P)H-dependent oxidoreductase</fullName>
    </submittedName>
</protein>
<dbReference type="EMBL" id="VSIX01000083">
    <property type="protein sequence ID" value="TYB30751.1"/>
    <property type="molecule type" value="Genomic_DNA"/>
</dbReference>
<name>A0A5D0MGX5_9BACT</name>
<dbReference type="InterPro" id="IPR029039">
    <property type="entry name" value="Flavoprotein-like_sf"/>
</dbReference>
<dbReference type="SUPFAM" id="SSF52218">
    <property type="entry name" value="Flavoproteins"/>
    <property type="match status" value="1"/>
</dbReference>
<evidence type="ECO:0000259" key="1">
    <source>
        <dbReference type="Pfam" id="PF03358"/>
    </source>
</evidence>
<organism evidence="2 3">
    <name type="scientific">Candidatus Mcinerneyibacterium aminivorans</name>
    <dbReference type="NCBI Taxonomy" id="2703815"/>
    <lineage>
        <taxon>Bacteria</taxon>
        <taxon>Candidatus Macinerneyibacteriota</taxon>
        <taxon>Candidatus Mcinerneyibacteria</taxon>
        <taxon>Candidatus Mcinerneyibacteriales</taxon>
        <taxon>Candidatus Mcinerneyibacteriaceae</taxon>
        <taxon>Candidatus Mcinerneyibacterium</taxon>
    </lineage>
</organism>
<dbReference type="Pfam" id="PF03358">
    <property type="entry name" value="FMN_red"/>
    <property type="match status" value="1"/>
</dbReference>
<sequence>MYKNQKITALIGSTQHNSTSKAMVDYLQQKFSNHDIKIDTYKACEVYQNEQKFTDLVTHISQNSLFLICAPVYIDSLSYPLISTLEQIYSCKDDSIFHDKKLIAIIHSGFPEKIHRESAIEICYNFAKTMGFDWQGVVDFGVSSIIEGKPLKELGIASRWIRKSLDELVEKIVNKEKVSSGVIRKSLNLPIPLPIPIKWFPPILNFMINRKLKKEGVEDILARPY</sequence>
<keyword evidence="3" id="KW-1185">Reference proteome</keyword>
<evidence type="ECO:0000313" key="3">
    <source>
        <dbReference type="Proteomes" id="UP000324143"/>
    </source>
</evidence>
<accession>A0A5D0MGX5</accession>
<dbReference type="Gene3D" id="3.40.50.360">
    <property type="match status" value="1"/>
</dbReference>
<reference evidence="2" key="1">
    <citation type="submission" date="2019-08" db="EMBL/GenBank/DDBJ databases">
        <title>Genomic characterization of a novel candidate phylum (ARYD3) from a high temperature, high salinity tertiary oil reservoir in north central Oklahoma, USA.</title>
        <authorList>
            <person name="Youssef N.H."/>
            <person name="Yadav A."/>
            <person name="Elshahed M.S."/>
        </authorList>
    </citation>
    <scope>NUCLEOTIDE SEQUENCE [LARGE SCALE GENOMIC DNA]</scope>
    <source>
        <strain evidence="2">ARYD3</strain>
    </source>
</reference>
<dbReference type="GO" id="GO:0016491">
    <property type="term" value="F:oxidoreductase activity"/>
    <property type="evidence" value="ECO:0007669"/>
    <property type="project" value="InterPro"/>
</dbReference>
<comment type="caution">
    <text evidence="2">The sequence shown here is derived from an EMBL/GenBank/DDBJ whole genome shotgun (WGS) entry which is preliminary data.</text>
</comment>
<dbReference type="InterPro" id="IPR005025">
    <property type="entry name" value="FMN_Rdtase-like_dom"/>
</dbReference>
<gene>
    <name evidence="2" type="ORF">FXF47_07590</name>
</gene>